<feature type="compositionally biased region" description="Low complexity" evidence="1">
    <location>
        <begin position="76"/>
        <end position="92"/>
    </location>
</feature>
<feature type="compositionally biased region" description="Low complexity" evidence="1">
    <location>
        <begin position="115"/>
        <end position="146"/>
    </location>
</feature>
<feature type="compositionally biased region" description="Basic and acidic residues" evidence="1">
    <location>
        <begin position="641"/>
        <end position="674"/>
    </location>
</feature>
<feature type="region of interest" description="Disordered" evidence="1">
    <location>
        <begin position="750"/>
        <end position="782"/>
    </location>
</feature>
<feature type="region of interest" description="Disordered" evidence="1">
    <location>
        <begin position="115"/>
        <end position="281"/>
    </location>
</feature>
<organism evidence="2">
    <name type="scientific">Chrysotila carterae</name>
    <name type="common">Marine alga</name>
    <name type="synonym">Syracosphaera carterae</name>
    <dbReference type="NCBI Taxonomy" id="13221"/>
    <lineage>
        <taxon>Eukaryota</taxon>
        <taxon>Haptista</taxon>
        <taxon>Haptophyta</taxon>
        <taxon>Prymnesiophyceae</taxon>
        <taxon>Isochrysidales</taxon>
        <taxon>Isochrysidaceae</taxon>
        <taxon>Chrysotila</taxon>
    </lineage>
</organism>
<feature type="region of interest" description="Disordered" evidence="1">
    <location>
        <begin position="293"/>
        <end position="417"/>
    </location>
</feature>
<protein>
    <submittedName>
        <fullName evidence="2">Uncharacterized protein</fullName>
    </submittedName>
</protein>
<feature type="compositionally biased region" description="Basic and acidic residues" evidence="1">
    <location>
        <begin position="682"/>
        <end position="697"/>
    </location>
</feature>
<reference evidence="2" key="1">
    <citation type="submission" date="2021-01" db="EMBL/GenBank/DDBJ databases">
        <authorList>
            <person name="Corre E."/>
            <person name="Pelletier E."/>
            <person name="Niang G."/>
            <person name="Scheremetjew M."/>
            <person name="Finn R."/>
            <person name="Kale V."/>
            <person name="Holt S."/>
            <person name="Cochrane G."/>
            <person name="Meng A."/>
            <person name="Brown T."/>
            <person name="Cohen L."/>
        </authorList>
    </citation>
    <scope>NUCLEOTIDE SEQUENCE</scope>
    <source>
        <strain evidence="2">CCMP645</strain>
    </source>
</reference>
<accession>A0A7S4BGP4</accession>
<feature type="compositionally biased region" description="Low complexity" evidence="1">
    <location>
        <begin position="45"/>
        <end position="55"/>
    </location>
</feature>
<feature type="compositionally biased region" description="Basic and acidic residues" evidence="1">
    <location>
        <begin position="385"/>
        <end position="401"/>
    </location>
</feature>
<feature type="region of interest" description="Disordered" evidence="1">
    <location>
        <begin position="581"/>
        <end position="698"/>
    </location>
</feature>
<feature type="region of interest" description="Disordered" evidence="1">
    <location>
        <begin position="34"/>
        <end position="103"/>
    </location>
</feature>
<feature type="compositionally biased region" description="Basic and acidic residues" evidence="1">
    <location>
        <begin position="352"/>
        <end position="365"/>
    </location>
</feature>
<evidence type="ECO:0000256" key="1">
    <source>
        <dbReference type="SAM" id="MobiDB-lite"/>
    </source>
</evidence>
<sequence>MAAAAVNRARVGTGSCDRAVPSDVAYSSLVGGRATVARRERAEAKTAASATGSRRAPPPKPAASHRAAHAARARHAVAAATTSADPDAASASQRSLDNSSAPRCAHLDACSSIASASTSTSSAGSTAASTAAATAAANAGSGDASTRCTASAPKASAQRHEASAARTSSDRAQNAVERDAGIASRRSNSAGSSKRRSDEGAMRTRATRGARVRDGAALSAAGGHRARSLGRAGREGAPRSVAKPKCIAGDADGDGDSASGSGGHSNSGGGSCSGSSVRSVYGKGLHGLSKRLKGVSANEDGTRARAASPLCSAAHAAAEKSRAQRERATAAERGQGTDGQPSALSHAPRRSASRDAGARRGHTDSHTTATKGAGIGNAEQATSDGRGEGRGLKRGQRRGEEPADGGDGDGDDASEDEGPSLCGYLGCPLVAYHAGPCQVKAMPPRSRIVKRGVKRGGFATQLLQPNKCAADHKESAKSKHVRDAGASHKRAVGAATLRGDGASARVAAAAIKQSKAERVPHSSTAVRSTGAVASATASDTCAGASLPSSAAVTDPVKHEAPAIASASQTTDVAERLPLPLESSQARQPVAPSAALASGGAGRAQDDGRGAAARSATAGGGVAAAEGGDERQSDGESTAGREGVDENKGLNEREDKAENQSQKSSEEIKANDDGKAISGGKSSSEDKLKGDGKSERQSSFRPCGYLGCPKVAYHAGPCIALVADRPRGRLQRTGCARCFWAADGCAHCGNDRLKTKAGRTRRTSRDAARGSARRSTADPEALE</sequence>
<evidence type="ECO:0000313" key="2">
    <source>
        <dbReference type="EMBL" id="CAE0765379.1"/>
    </source>
</evidence>
<feature type="compositionally biased region" description="Basic residues" evidence="1">
    <location>
        <begin position="66"/>
        <end position="75"/>
    </location>
</feature>
<proteinExistence type="predicted"/>
<feature type="compositionally biased region" description="Basic and acidic residues" evidence="1">
    <location>
        <begin position="317"/>
        <end position="330"/>
    </location>
</feature>
<name>A0A7S4BGP4_CHRCT</name>
<dbReference type="EMBL" id="HBIZ01028320">
    <property type="protein sequence ID" value="CAE0765379.1"/>
    <property type="molecule type" value="Transcribed_RNA"/>
</dbReference>
<dbReference type="AlphaFoldDB" id="A0A7S4BGP4"/>
<gene>
    <name evidence="2" type="ORF">PCAR00345_LOCUS17991</name>
</gene>
<feature type="compositionally biased region" description="Acidic residues" evidence="1">
    <location>
        <begin position="402"/>
        <end position="417"/>
    </location>
</feature>
<feature type="compositionally biased region" description="Gly residues" evidence="1">
    <location>
        <begin position="260"/>
        <end position="272"/>
    </location>
</feature>
<feature type="compositionally biased region" description="Low complexity" evidence="1">
    <location>
        <begin position="304"/>
        <end position="316"/>
    </location>
</feature>